<feature type="region of interest" description="Disordered" evidence="5">
    <location>
        <begin position="619"/>
        <end position="656"/>
    </location>
</feature>
<dbReference type="PROSITE" id="PS00012">
    <property type="entry name" value="PHOSPHOPANTETHEINE"/>
    <property type="match status" value="5"/>
</dbReference>
<comment type="cofactor">
    <cofactor evidence="1">
        <name>pantetheine 4'-phosphate</name>
        <dbReference type="ChEBI" id="CHEBI:47942"/>
    </cofactor>
</comment>
<dbReference type="Gene3D" id="2.30.38.10">
    <property type="entry name" value="Luciferase, Domain 3"/>
    <property type="match status" value="4"/>
</dbReference>
<dbReference type="SUPFAM" id="SSF47336">
    <property type="entry name" value="ACP-like"/>
    <property type="match status" value="5"/>
</dbReference>
<dbReference type="FunFam" id="3.40.50.980:FF:000001">
    <property type="entry name" value="Non-ribosomal peptide synthetase"/>
    <property type="match status" value="2"/>
</dbReference>
<dbReference type="FunFam" id="3.40.50.980:FF:000002">
    <property type="entry name" value="Enterobactin synthetase component F"/>
    <property type="match status" value="1"/>
</dbReference>
<dbReference type="Gene3D" id="3.30.559.30">
    <property type="entry name" value="Nonribosomal peptide synthetase, condensation domain"/>
    <property type="match status" value="6"/>
</dbReference>
<dbReference type="FunFam" id="1.10.1200.10:FF:000005">
    <property type="entry name" value="Nonribosomal peptide synthetase 1"/>
    <property type="match status" value="2"/>
</dbReference>
<feature type="domain" description="Carrier" evidence="6">
    <location>
        <begin position="1031"/>
        <end position="1106"/>
    </location>
</feature>
<dbReference type="PROSITE" id="PS50075">
    <property type="entry name" value="CARRIER"/>
    <property type="match status" value="5"/>
</dbReference>
<dbReference type="InterPro" id="IPR036736">
    <property type="entry name" value="ACP-like_sf"/>
</dbReference>
<evidence type="ECO:0000256" key="3">
    <source>
        <dbReference type="ARBA" id="ARBA00022450"/>
    </source>
</evidence>
<dbReference type="STRING" id="1935.B1H20_33340"/>
<dbReference type="InterPro" id="IPR001242">
    <property type="entry name" value="Condensation_dom"/>
</dbReference>
<dbReference type="GO" id="GO:0005829">
    <property type="term" value="C:cytosol"/>
    <property type="evidence" value="ECO:0007669"/>
    <property type="project" value="TreeGrafter"/>
</dbReference>
<dbReference type="InterPro" id="IPR042099">
    <property type="entry name" value="ANL_N_sf"/>
</dbReference>
<feature type="region of interest" description="Disordered" evidence="5">
    <location>
        <begin position="1242"/>
        <end position="1267"/>
    </location>
</feature>
<dbReference type="Pfam" id="PF00668">
    <property type="entry name" value="Condensation"/>
    <property type="match status" value="7"/>
</dbReference>
<feature type="region of interest" description="Disordered" evidence="5">
    <location>
        <begin position="5758"/>
        <end position="5803"/>
    </location>
</feature>
<dbReference type="GO" id="GO:0003824">
    <property type="term" value="F:catalytic activity"/>
    <property type="evidence" value="ECO:0007669"/>
    <property type="project" value="InterPro"/>
</dbReference>
<dbReference type="PANTHER" id="PTHR45527:SF1">
    <property type="entry name" value="FATTY ACID SYNTHASE"/>
    <property type="match status" value="1"/>
</dbReference>
<dbReference type="NCBIfam" id="NF003417">
    <property type="entry name" value="PRK04813.1"/>
    <property type="match status" value="7"/>
</dbReference>
<feature type="region of interest" description="Disordered" evidence="5">
    <location>
        <begin position="4943"/>
        <end position="4962"/>
    </location>
</feature>
<dbReference type="CDD" id="cd17643">
    <property type="entry name" value="A_NRPS_Cytc1-like"/>
    <property type="match status" value="1"/>
</dbReference>
<keyword evidence="3" id="KW-0596">Phosphopantetheine</keyword>
<dbReference type="InterPro" id="IPR000873">
    <property type="entry name" value="AMP-dep_synth/lig_dom"/>
</dbReference>
<feature type="compositionally biased region" description="Low complexity" evidence="5">
    <location>
        <begin position="5931"/>
        <end position="5947"/>
    </location>
</feature>
<dbReference type="Pfam" id="PF00550">
    <property type="entry name" value="PP-binding"/>
    <property type="match status" value="5"/>
</dbReference>
<evidence type="ECO:0000259" key="6">
    <source>
        <dbReference type="PROSITE" id="PS50075"/>
    </source>
</evidence>
<feature type="compositionally biased region" description="Acidic residues" evidence="5">
    <location>
        <begin position="1242"/>
        <end position="1252"/>
    </location>
</feature>
<feature type="domain" description="Carrier" evidence="6">
    <location>
        <begin position="3171"/>
        <end position="3246"/>
    </location>
</feature>
<dbReference type="GO" id="GO:0044550">
    <property type="term" value="P:secondary metabolite biosynthetic process"/>
    <property type="evidence" value="ECO:0007669"/>
    <property type="project" value="UniProtKB-ARBA"/>
</dbReference>
<dbReference type="InterPro" id="IPR020845">
    <property type="entry name" value="AMP-binding_CS"/>
</dbReference>
<feature type="compositionally biased region" description="Low complexity" evidence="5">
    <location>
        <begin position="5908"/>
        <end position="5917"/>
    </location>
</feature>
<feature type="compositionally biased region" description="Basic and acidic residues" evidence="5">
    <location>
        <begin position="5758"/>
        <end position="5771"/>
    </location>
</feature>
<evidence type="ECO:0000313" key="7">
    <source>
        <dbReference type="EMBL" id="ARF65771.1"/>
    </source>
</evidence>
<feature type="region of interest" description="Disordered" evidence="5">
    <location>
        <begin position="4359"/>
        <end position="4381"/>
    </location>
</feature>
<dbReference type="GO" id="GO:0043041">
    <property type="term" value="P:amino acid activation for nonribosomal peptide biosynthetic process"/>
    <property type="evidence" value="ECO:0007669"/>
    <property type="project" value="TreeGrafter"/>
</dbReference>
<dbReference type="NCBIfam" id="TIGR01733">
    <property type="entry name" value="AA-adenyl-dom"/>
    <property type="match status" value="5"/>
</dbReference>
<feature type="compositionally biased region" description="Low complexity" evidence="5">
    <location>
        <begin position="4185"/>
        <end position="4230"/>
    </location>
</feature>
<dbReference type="InterPro" id="IPR045851">
    <property type="entry name" value="AMP-bd_C_sf"/>
</dbReference>
<dbReference type="KEGG" id="svu:B1H20_33340"/>
<dbReference type="InterPro" id="IPR020806">
    <property type="entry name" value="PKS_PP-bd"/>
</dbReference>
<gene>
    <name evidence="7" type="ORF">B1H20_33340</name>
</gene>
<dbReference type="GO" id="GO:0008610">
    <property type="term" value="P:lipid biosynthetic process"/>
    <property type="evidence" value="ECO:0007669"/>
    <property type="project" value="UniProtKB-ARBA"/>
</dbReference>
<name>A0A1V0UKS5_STRVN</name>
<dbReference type="Gene3D" id="3.30.300.30">
    <property type="match status" value="5"/>
</dbReference>
<feature type="domain" description="Carrier" evidence="6">
    <location>
        <begin position="5330"/>
        <end position="5404"/>
    </location>
</feature>
<sequence>MRMSTHRERLPLTEAQLSLWSAQRLDPANPVYLTAEYVELTGPLDERAFTAAVTRAVGEADGLSVRFVSHGDDVHQETGAFPPPDPEVLDLRAADDPHGAALAWMEQERSTPVDIEVGPLHRHALLRTGERRWLWYHRCHHILLDAYGYARLAERVAELYGHARRGTEPPAASFGSLRAAVEEDRRYEDSEQHALDALFWRELLAGLPHPPTPARTAPTHVAPRFLRGHRTLGADTAARLAAFAQRSRATWPEAVTAAWALYLTRLTGTPEAVLGLPVSNRAGSVLARTPVTAVNVVPLRIGVDEREPVGDLLRRVTRTLRRQRRHQRYRGEQLRRDLGLFGHGRRLVGPHLNIKPFTTELAFGDCAGAVHSLAAGAVDDLNVTVSGRGGPDGPTGLDVVLDGSPELYGADELDAHLDRFVTLLDRISRAEPDLPVARLGFLTEAERLRVLEEFNAPADPDAESAPAPGLAEGFASQVRRTPHAVALRCCDSALTYAELADRAGRLAAVLRERGAARGSLIAVALPRSEALLVALLAVASAGAAYVPLDPRYPADRLRHMLADSRPLLLVTDRDQPWGAGAAQVTVAPDGTLVRGPGTAARDASAAVAVRGIGPSDTAVPGTGLSGAAVPGSEPVDTAVPGTGPSGVAGSTPGPDDPAYVIHTSGSTGLPKGVVVPRRALANLLAAMGRLLDLSGGDRLLAVTTVSFDIAALELFVPLLGGATVVLAADDDVRDPFALAALIRSSRPTVMQATPSLWRVLADADPGALRGLRALSGGEPLPGDLARTLTRHADGLVNLYGPTETTVWSTAAVLGDGETPHVGRPVRRTRAYVLDRTLAPAPVGVAGELHLAGEGVAAGYSHRPALTAERFVADPHGAPGDRMYRTGDLARFRADGTLEVLGRADHQVKIRGHRVEPGEIEAALLAHPSVAEAAVTAVPAPGGELTLAAYCVPVRAGEEHPRTEGEPAPREGAGDADWTGTLRAALAERLPEHLVPGHFVVLDRLPLTPNGKTDRAALPAVADSARPRPVRAPLPGAETVLCELFAEALGRSGTGPDEDFFLLGGHSLSAARLVTALRSRTGAELPVRAVFDHPTPARLAAVLEKERTAPRAGTVAPARRPRPERPPLSFGQRRLWFLARSHGEDGSYNIPLALDLTGRLDPAALRRALADVAARHEILRTVLPVEDGEAWQRVLDGGSAEPELREVRVAAADAADRIAAEAARPFDLELETPWRAALFTVEPEPEPEPELEDVSGARPGAETERVPGAEAGEPVRGTLLLVLHHIAADEWSLPPLLDDLAAAYAARLRSTAPDLSPPPVDHIDFTLWQRDAVAANEAVDTAYWRTRLSGAPEQLTLPWSRPRPDRTGGPARTHDFVLDAELHQRVRALARRTRTTAFMVLHAAFAATLSQLGCGDDLVIGTPVAGRDDEALRDSVGFLINTLPLRTALHGTPSFLDLLERTRADDLAALGHQRLPLERIVAEVNPPRLPGVTPLFQVLFAVREEFPDRPVLPGQTGRPRLVATGSAKFDLQCTISEDPATGASGQLEYRTDLWDAADAERFARTLLHVLDQATAAPERPVAALGTTPGGALPTTGPRRALATTSPAALCAAQAARTPTRTALVTGADALTYAELDARSARLARLLADRGAGPGTLVGVGLPRGADLLATLLAVGRTGAAYLPVDPDFPPDRVRLLLEDAAPALLVTDRATAAARSLHAGPYTTLLLDDPATARAAADADPLAPRPVPGDAPAYVIHTSGSTGRPKGVVVTRAAVANFLLCLADTLECDGSERLLAVTTVGFDIAVLELFLPLITGGTVILADREQVRDPALLAGLIDTARPTVMQATPSLWRTLLDARPEAVNGLRALAGGEALAPDLARRLIDHGASLVNLYGPTETTIWSTAGALDAADAGAPHIGAPLWNTRALVLGRGLAPLPPGITGELYLAGDGLAQGYLGRPGQTAERFTAEPGGPPGSRMYRTGDLARLRPDGTLEIVGRADHQVKIRGHRIEPGEVAAALRAHPAVEDAAVVAHQGPDDPAPRLVAYLTGLTGPAESRAATAARVREELRARLPGHLVPDLCVPLDALPLTPNGKLDRAALPAPRPAAPTAGRAPAGQREELLAALFADLLGLEHVGADADFFALGGHSLLAARLATRAAGILGHPLPVRQIFDTPTVSGLAAHSAPPAARLPALEPASHEGPLPLSPAQARLWFLSRLQPGPGYHLPFVLTLTGEVDHDALTAALRDLAERHAVLRTVFPEENGVPVQRVLERAAPVSVRRVRGAEEAEESLASLSARPFDLATEPPFRATVLTEPERTTVLLLIHHIAADEWSVEPLLTDLSAAYRARLAGHAPELPPLAVRYTDYAHWQRTLLDGGHLRHQIDFWRRTLHGAPAVLDLPTDRPRPETPTGRGGFVPFALPGEVASGLRALAADTGVTPFMVAQAALCALLAGLGAGDDIPLGVPTAGRGERSTEDLIGFFVNTLVLRTDLSGDPTFRELLGRVRAVDLDAFNHAELPFERVVEELNPERASANPLFQVMLTYQNRTPAPFTAPGLDAAFTLRETDTAKFDLIVGFTDHLGHGAIDGAVNYSADLFDAATARTLADRLVTLLADAVARPDARIGSLDVLVAGEETTLLRDWNPTGDHRGSPSVLDRFARAAAEHPAAPALTHGGATLTYAELDARTNALARLLIAHGVGPEDRVALLLPRSAALVEAVLAVAKTGAAYVPVDPAHPWDRIAWTLEDAAPALVLTDTATAAGVPAAGPAPVLVLDDQPCADARRLHPDRPVTDADRTAPLRRDNAAYLIYTSGSTGRPKGVVVTGRNLARLFDATAEDAFGPDDVWTLFHSYAFDFSVWEMWGALLHGGRLVVVPHTVTRSPDDFLELLHREGVTILNQTPSACYQLTDALTAPGSPGLPPALRLIVLGGEALDPARLAPWLRAPGAPRVVNMYGITETTVHVTTHDLAADAPAPGASPVGRAIDDLRLYVLDRRLRPVPPGVTGELYVAGAGLSRGYRGRRPLTAERFVADPFGPAGTRMYRSGDLARWSADGTLHYLGRADSQVSLRGFRIETAEIEAVLCEAGGARSAAVLLRTDLPTGPGLVAYTTGGVPAAGLRAACARRLPAHMVPTAFVGLDRLPLTANGKLDHAALPLPDFGATPADTPGCRAPRTAHEHLVARLYGEALGRTPGSVDEDFFALGGHSLLVTRVAGRLRAELGLDVPVRTLFEAPTVAALAARLTGLTQEAATRVPALAPALARPERLPLSPAQARLWFLHRLGGSAVTYAVPLLLRLHGSLDEDALGRALTALARRHEILRTCYPEHEGRPVQQVLPEAAPVPLTTTALNGESMAQAARRLAADPFDLADRPPLRAHLLTGPGGARALLLVLHHIAHDEASTAPLVRDLGLLYAAELDPDLPEPAEPALQYADYTLWHRDATAAREDGLLSYWRTALAGAPEEIALPLDRPRPAEVDERGDSVEFTLPADVHRAAAHVARESGATLFMVLQAAFAVLLTAHGAGHDLPIGTTLSGRGEPGLEELPGLIANTVVLRTDTSGSPTFTELVGRVRAVDLDAFDHGELPFERLVDALAPERSLSRHPLFQVALIHQNAPERSHAFGPGTAEVELVETRGAKFDLTLAVVEEPGTYGLRAALNHRTALFDRPTVEALAGRFASLLERLCSHPGTPVDQAPVLSDSDTRQVLAASTGPDVSGPRLTLADLVREQVIRTPAAEALRDGDRSWSYGEFDADADRIARLVAEHGVRRGDTVAVAVPRSAELVLAVHAVQRAGAAYLPVDPTQPAARIGSQLHDGGAVLLITHPAAPLPEEAAEYLPALDITADEVPRFTTTLDTPRPADPAYLLFTSGSTGRPKGVSVPHGAVVNRLRWAQDAYRLDQDDRVLLKTPATFDVSVWELFWPLLAGATLVAAGPEDHRDPAALARLLREHRITTVHFVPSMLAAFTGVAGPDDCASLRRVLASGETLTPAAAGGLLRLAPHTALHNLYGPTEAAVDVTAHPVTPADIASGRIPIGRPVRNTTAVVLDERLRPAPPGSTGELYLAGAQLAYGYQGRAALTSARFTADPYGPPGSRLYRTGDLARLRADGALEHLGRVDDQIKLRGQRVEPGEIRAALDTHPGVAASAVVAHRDTATGATHLIGYVVPRAAEGSDSGPRTAGGSSPESRAGADAAPGPRAGADAAPGPRAGADAAPGPRAGADAAPGPRAGADAELPAGLEEHLAALLPAHLVPTALIPLPALPVTANGKLDRAALPAPRLASPETRTAPRTDEEARLCALFAELLRTEDVGVDDSFFALGGDSILSIQLVGAARKAGLAFTPQDVFRHRTVSGLLAVAERAAPGAGDPVRATGPEEGSPGRPTPLQEGLLFLSQYDGPGTAAGATEDRLDVYHVQVVIRLADDLDADRLRTALRTVTGRHAPLRTAFTADEDGWTQRVHSAPEPEFDELDLRRRRPKEQERRAARRADDDRRRRFDLAAPPLLRATLIRRADRCDIVLTGHHLVLDGWSLPLLVRELLHAYAGIELPPAPDHRLHRTWLDAQDEQTATEAWRTALGGVTEPTRLVPDDPGEQELPDEHTVLLDTELTERLAAFARERELTLSTLTQTVWGLVLSAHTGRRDVVFGTVVSGRPADVPGAADMIGLFVNTVPVRVTVRPEETLAALAHRVQDEFAGLLPHHHLGLAAVQRATGHGVLFDTLTALENYPADGVPALAESTGLGVAGIRGRDATHYPVTFAAVPGERLTLRLTYRPAAVTPSRAGELAARVEHLLRVLVTAPDTRVAALDVLTGAERTALTAHRAGPPAPAARTWADLFAEQRDRRPDAIAVDAPDATLTYAELDRRARELAAGLHGHGIRAGVLVAVVLPRSVDLVVAQLAVQQAGAAHLPIDPDYPEDRVAAMLQDARPAGVLTHSALAGRFPGALLTDDPAPHGQSAAPRPAVTPDHPAYTIFTSGSTGRPKGVVTPHRGLAALATAQAERLAVDDDSRVLQLASPSFDASVMETLMALATGATLVVPEPGPLAGALLGETIARRRVTHALIPPTALTGLEPDGLDHLRTLIVGGEACTAPLAARWAPGRRMVNAYGPTEATACVTMSAPLPPGATPPIGTALHGVRTHVLDSLLRPVPPGATGELYVAGPGVAQGYLGRPRLTAERFTAEPGGPPGSRMYRTGDLVSRAPDGSLLHHGRADDQVKIRGFRVEPGEIVAALQARPEIRAAAVVLRQDDPAGPRRLVAYLVPSAREDASEAGGAEESPAPPDTTSLRAALARVLPDHMVPSAFVTVPALPVTANGKLDRDALPAPDFGAATGDTAPEGPVEEALAALFAEVLALSSVGAEDNFFTLGGDSILSLQLVARARAAGLRLTPREIFEQTSVRALAALVADREPEPAAERPALPDTGPAPLTPIMRWIAERAGPTDRFSQSMLLTLPPGIEPATTAEVLDAVLRHHTVLRARIDLAAGTFEIPQAGPAVASVLDEGGPGRTANPEALAGEVDGLAARLDPARGVMVAARSYPGDATNPGRLLLVIHHLAVDGVSWRILLDDLAQAWSDITRRRPPGLPPVATSFRAWAHALGRQTTARAAELPLWNEILAAPDRLPAPGVPEGETPALGTVAEARHLVRTLAGDPTRALLTGAAERHGARVQDLLLAALARAVREWSGRDRVDLATHVEGHGREQQIEDGADLSRTVGWFTSLYPVRLTASVEESPGDTLARTRDHLERLPDSGIGYGLLRYADRRAEPDAEGADRRAEPGAEGAEGADQQAEPGAEGADRRTAPVAEGADGPGAPLIAFNYLGRFSTAPTAGGAAWTPAPEAGVLGGAIDDALAMAHAVEVNALTRDTPEGPRLDTRLTWSPAALDETAAHALADCWQRALTALATHAPPPPGPDPAARAGEKAATPPPPGPAKPPGPGDRTTGPTADATTDGPAHGLSPLSPEQTAMLEARWRNR</sequence>
<dbReference type="CDD" id="cd05930">
    <property type="entry name" value="A_NRPS"/>
    <property type="match status" value="1"/>
</dbReference>
<dbReference type="Gene3D" id="3.40.50.980">
    <property type="match status" value="8"/>
</dbReference>
<dbReference type="Pfam" id="PF13193">
    <property type="entry name" value="AMP-binding_C"/>
    <property type="match status" value="3"/>
</dbReference>
<protein>
    <submittedName>
        <fullName evidence="7">Non-ribosomal peptide synthetase</fullName>
    </submittedName>
</protein>
<evidence type="ECO:0000256" key="1">
    <source>
        <dbReference type="ARBA" id="ARBA00001957"/>
    </source>
</evidence>
<dbReference type="GO" id="GO:0031177">
    <property type="term" value="F:phosphopantetheine binding"/>
    <property type="evidence" value="ECO:0007669"/>
    <property type="project" value="InterPro"/>
</dbReference>
<proteinExistence type="inferred from homology"/>
<feature type="compositionally biased region" description="Basic and acidic residues" evidence="5">
    <location>
        <begin position="4474"/>
        <end position="4487"/>
    </location>
</feature>
<comment type="similarity">
    <text evidence="2">Belongs to the ATP-dependent AMP-binding enzyme family.</text>
</comment>
<organism evidence="7 8">
    <name type="scientific">Streptomyces violaceoruber</name>
    <dbReference type="NCBI Taxonomy" id="1935"/>
    <lineage>
        <taxon>Bacteria</taxon>
        <taxon>Bacillati</taxon>
        <taxon>Actinomycetota</taxon>
        <taxon>Actinomycetes</taxon>
        <taxon>Kitasatosporales</taxon>
        <taxon>Streptomycetaceae</taxon>
        <taxon>Streptomyces</taxon>
        <taxon>Streptomyces violaceoruber group</taxon>
    </lineage>
</organism>
<dbReference type="Pfam" id="PF00501">
    <property type="entry name" value="AMP-binding"/>
    <property type="match status" value="5"/>
</dbReference>
<dbReference type="Gene3D" id="3.30.559.10">
    <property type="entry name" value="Chloramphenicol acetyltransferase-like domain"/>
    <property type="match status" value="6"/>
</dbReference>
<dbReference type="InterPro" id="IPR006162">
    <property type="entry name" value="Ppantetheine_attach_site"/>
</dbReference>
<keyword evidence="4" id="KW-0597">Phosphoprotein</keyword>
<feature type="domain" description="Carrier" evidence="6">
    <location>
        <begin position="4285"/>
        <end position="4359"/>
    </location>
</feature>
<evidence type="ECO:0000256" key="4">
    <source>
        <dbReference type="ARBA" id="ARBA00022553"/>
    </source>
</evidence>
<dbReference type="FunFam" id="3.30.300.30:FF:000015">
    <property type="entry name" value="Nonribosomal peptide synthase SidD"/>
    <property type="match status" value="2"/>
</dbReference>
<dbReference type="FunFam" id="3.30.300.30:FF:000010">
    <property type="entry name" value="Enterobactin synthetase component F"/>
    <property type="match status" value="1"/>
</dbReference>
<dbReference type="SMART" id="SM00823">
    <property type="entry name" value="PKS_PP"/>
    <property type="match status" value="5"/>
</dbReference>
<feature type="domain" description="Carrier" evidence="6">
    <location>
        <begin position="2113"/>
        <end position="2188"/>
    </location>
</feature>
<feature type="region of interest" description="Disordered" evidence="5">
    <location>
        <begin position="5897"/>
        <end position="5968"/>
    </location>
</feature>
<dbReference type="InterPro" id="IPR009081">
    <property type="entry name" value="PP-bd_ACP"/>
</dbReference>
<dbReference type="Proteomes" id="UP000192445">
    <property type="component" value="Chromosome"/>
</dbReference>
<dbReference type="Gene3D" id="3.40.50.12780">
    <property type="entry name" value="N-terminal domain of ligase-like"/>
    <property type="match status" value="1"/>
</dbReference>
<evidence type="ECO:0000313" key="8">
    <source>
        <dbReference type="Proteomes" id="UP000192445"/>
    </source>
</evidence>
<dbReference type="InterPro" id="IPR010071">
    <property type="entry name" value="AA_adenyl_dom"/>
</dbReference>
<dbReference type="GO" id="GO:0072330">
    <property type="term" value="P:monocarboxylic acid biosynthetic process"/>
    <property type="evidence" value="ECO:0007669"/>
    <property type="project" value="UniProtKB-ARBA"/>
</dbReference>
<dbReference type="FunFam" id="3.40.50.12780:FF:000012">
    <property type="entry name" value="Non-ribosomal peptide synthetase"/>
    <property type="match status" value="4"/>
</dbReference>
<dbReference type="InterPro" id="IPR023213">
    <property type="entry name" value="CAT-like_dom_sf"/>
</dbReference>
<reference evidence="7 8" key="1">
    <citation type="submission" date="2017-03" db="EMBL/GenBank/DDBJ databases">
        <title>Complete Genome Sequence of a natural compounds producer, Streptomyces violaceus S21.</title>
        <authorList>
            <person name="Zhong C."/>
            <person name="Zhao Z."/>
            <person name="Fu J."/>
            <person name="Zong G."/>
            <person name="Qin R."/>
            <person name="Cao G."/>
        </authorList>
    </citation>
    <scope>NUCLEOTIDE SEQUENCE [LARGE SCALE GENOMIC DNA]</scope>
    <source>
        <strain evidence="7 8">S21</strain>
    </source>
</reference>
<dbReference type="FunFam" id="1.10.1200.10:FF:000016">
    <property type="entry name" value="Non-ribosomal peptide synthase"/>
    <property type="match status" value="1"/>
</dbReference>
<dbReference type="GO" id="GO:0017000">
    <property type="term" value="P:antibiotic biosynthetic process"/>
    <property type="evidence" value="ECO:0007669"/>
    <property type="project" value="UniProtKB-ARBA"/>
</dbReference>
<feature type="compositionally biased region" description="Low complexity" evidence="5">
    <location>
        <begin position="5772"/>
        <end position="5788"/>
    </location>
</feature>
<dbReference type="SUPFAM" id="SSF56801">
    <property type="entry name" value="Acetyl-CoA synthetase-like"/>
    <property type="match status" value="5"/>
</dbReference>
<dbReference type="InterPro" id="IPR025110">
    <property type="entry name" value="AMP-bd_C"/>
</dbReference>
<dbReference type="SUPFAM" id="SSF52777">
    <property type="entry name" value="CoA-dependent acyltransferases"/>
    <property type="match status" value="13"/>
</dbReference>
<accession>A0A1V0UKS5</accession>
<dbReference type="CDD" id="cd19540">
    <property type="entry name" value="LCL_NRPS-like"/>
    <property type="match status" value="2"/>
</dbReference>
<dbReference type="PROSITE" id="PS00455">
    <property type="entry name" value="AMP_BINDING"/>
    <property type="match status" value="4"/>
</dbReference>
<dbReference type="EMBL" id="CP020570">
    <property type="protein sequence ID" value="ARF65771.1"/>
    <property type="molecule type" value="Genomic_DNA"/>
</dbReference>
<evidence type="ECO:0000256" key="5">
    <source>
        <dbReference type="SAM" id="MobiDB-lite"/>
    </source>
</evidence>
<dbReference type="PANTHER" id="PTHR45527">
    <property type="entry name" value="NONRIBOSOMAL PEPTIDE SYNTHETASE"/>
    <property type="match status" value="1"/>
</dbReference>
<dbReference type="FunFam" id="2.30.38.10:FF:000001">
    <property type="entry name" value="Non-ribosomal peptide synthetase PvdI"/>
    <property type="match status" value="2"/>
</dbReference>
<dbReference type="Gene3D" id="1.10.1200.10">
    <property type="entry name" value="ACP-like"/>
    <property type="match status" value="5"/>
</dbReference>
<feature type="compositionally biased region" description="Pro residues" evidence="5">
    <location>
        <begin position="5918"/>
        <end position="5930"/>
    </location>
</feature>
<feature type="region of interest" description="Disordered" evidence="5">
    <location>
        <begin position="4166"/>
        <end position="4230"/>
    </location>
</feature>
<evidence type="ECO:0000256" key="2">
    <source>
        <dbReference type="ARBA" id="ARBA00006432"/>
    </source>
</evidence>
<feature type="region of interest" description="Disordered" evidence="5">
    <location>
        <begin position="4468"/>
        <end position="4487"/>
    </location>
</feature>